<dbReference type="InterPro" id="IPR052358">
    <property type="entry name" value="Aro_Compnd_Degr_Hydrolases"/>
</dbReference>
<sequence>MSAPMETVAPRMPGAPAHTLPPGACDSHAHVFGPYDRFPLAHASSYAPPLAPAALHREMLDTIGAARGVLVQPAPYGTDASALLDAIAQSEGRLRGIAVADEQTSEAQLQALYDGGVRGLRFVEVRAPNGTPYAGSVGVHQLLQMAPAMRRIGLHAQLWAPIEAYADLLPQVRAAGVEVVLDHMACIKTERGVADQAFQAVLEELKQGGVWVKLTLCRVSTQAPGYPDARPFFDALLAAAPERLLWGSDWPYVRMGDQSPDVGALLDQLVEWVPDAATRQLILVANPAALYGFPAMKE</sequence>
<organism evidence="2 3">
    <name type="scientific">Duganella aceris</name>
    <dbReference type="NCBI Taxonomy" id="2703883"/>
    <lineage>
        <taxon>Bacteria</taxon>
        <taxon>Pseudomonadati</taxon>
        <taxon>Pseudomonadota</taxon>
        <taxon>Betaproteobacteria</taxon>
        <taxon>Burkholderiales</taxon>
        <taxon>Oxalobacteraceae</taxon>
        <taxon>Telluria group</taxon>
        <taxon>Duganella</taxon>
    </lineage>
</organism>
<evidence type="ECO:0000259" key="1">
    <source>
        <dbReference type="Pfam" id="PF04909"/>
    </source>
</evidence>
<dbReference type="PANTHER" id="PTHR35563:SF2">
    <property type="entry name" value="BARREL METAL-DEPENDENT HYDROLASE, PUTATIVE (AFU_ORTHOLOGUE AFUA_1G16240)-RELATED"/>
    <property type="match status" value="1"/>
</dbReference>
<proteinExistence type="predicted"/>
<accession>A0ABX0FKV1</accession>
<dbReference type="Pfam" id="PF04909">
    <property type="entry name" value="Amidohydro_2"/>
    <property type="match status" value="1"/>
</dbReference>
<gene>
    <name evidence="2" type="ORF">GW587_13210</name>
</gene>
<protein>
    <submittedName>
        <fullName evidence="2">Amidohydrolase family protein</fullName>
    </submittedName>
</protein>
<reference evidence="2 3" key="1">
    <citation type="submission" date="2020-01" db="EMBL/GenBank/DDBJ databases">
        <authorList>
            <person name="Lee S.D."/>
        </authorList>
    </citation>
    <scope>NUCLEOTIDE SEQUENCE [LARGE SCALE GENOMIC DNA]</scope>
    <source>
        <strain evidence="2 3">SAP-35</strain>
    </source>
</reference>
<dbReference type="SUPFAM" id="SSF51556">
    <property type="entry name" value="Metallo-dependent hydrolases"/>
    <property type="match status" value="1"/>
</dbReference>
<dbReference type="InterPro" id="IPR006680">
    <property type="entry name" value="Amidohydro-rel"/>
</dbReference>
<dbReference type="RefSeq" id="WP_166103449.1">
    <property type="nucleotide sequence ID" value="NZ_JAADJT010000005.1"/>
</dbReference>
<dbReference type="InterPro" id="IPR032466">
    <property type="entry name" value="Metal_Hydrolase"/>
</dbReference>
<evidence type="ECO:0000313" key="3">
    <source>
        <dbReference type="Proteomes" id="UP000666369"/>
    </source>
</evidence>
<name>A0ABX0FKV1_9BURK</name>
<dbReference type="Proteomes" id="UP000666369">
    <property type="component" value="Unassembled WGS sequence"/>
</dbReference>
<dbReference type="EMBL" id="JAADJT010000005">
    <property type="protein sequence ID" value="NGZ85210.1"/>
    <property type="molecule type" value="Genomic_DNA"/>
</dbReference>
<comment type="caution">
    <text evidence="2">The sequence shown here is derived from an EMBL/GenBank/DDBJ whole genome shotgun (WGS) entry which is preliminary data.</text>
</comment>
<feature type="domain" description="Amidohydrolase-related" evidence="1">
    <location>
        <begin position="25"/>
        <end position="293"/>
    </location>
</feature>
<dbReference type="PANTHER" id="PTHR35563">
    <property type="entry name" value="BARREL METAL-DEPENDENT HYDROLASE, PUTATIVE (AFU_ORTHOLOGUE AFUA_1G16240)-RELATED"/>
    <property type="match status" value="1"/>
</dbReference>
<keyword evidence="3" id="KW-1185">Reference proteome</keyword>
<reference evidence="3" key="2">
    <citation type="submission" date="2023-07" db="EMBL/GenBank/DDBJ databases">
        <title>Duganella aceri sp. nov., isolated from tree sap.</title>
        <authorList>
            <person name="Kim I.S."/>
        </authorList>
    </citation>
    <scope>NUCLEOTIDE SEQUENCE [LARGE SCALE GENOMIC DNA]</scope>
    <source>
        <strain evidence="3">SAP-35</strain>
    </source>
</reference>
<evidence type="ECO:0000313" key="2">
    <source>
        <dbReference type="EMBL" id="NGZ85210.1"/>
    </source>
</evidence>
<dbReference type="Gene3D" id="3.20.20.140">
    <property type="entry name" value="Metal-dependent hydrolases"/>
    <property type="match status" value="1"/>
</dbReference>